<dbReference type="PANTHER" id="PTHR10504:SF131">
    <property type="entry name" value="BPI2 DOMAIN-CONTAINING PROTEIN"/>
    <property type="match status" value="1"/>
</dbReference>
<gene>
    <name evidence="2" type="ORF">MSPICULIGERA_LOCUS19647</name>
</gene>
<evidence type="ECO:0000256" key="1">
    <source>
        <dbReference type="SAM" id="MobiDB-lite"/>
    </source>
</evidence>
<organism evidence="2 3">
    <name type="scientific">Mesorhabditis spiculigera</name>
    <dbReference type="NCBI Taxonomy" id="96644"/>
    <lineage>
        <taxon>Eukaryota</taxon>
        <taxon>Metazoa</taxon>
        <taxon>Ecdysozoa</taxon>
        <taxon>Nematoda</taxon>
        <taxon>Chromadorea</taxon>
        <taxon>Rhabditida</taxon>
        <taxon>Rhabditina</taxon>
        <taxon>Rhabditomorpha</taxon>
        <taxon>Rhabditoidea</taxon>
        <taxon>Rhabditidae</taxon>
        <taxon>Mesorhabditinae</taxon>
        <taxon>Mesorhabditis</taxon>
    </lineage>
</organism>
<dbReference type="EMBL" id="CATQJA010002663">
    <property type="protein sequence ID" value="CAJ0581488.1"/>
    <property type="molecule type" value="Genomic_DNA"/>
</dbReference>
<dbReference type="Gene3D" id="3.15.20.10">
    <property type="entry name" value="Bactericidal permeability-increasing protein, domain 2"/>
    <property type="match status" value="1"/>
</dbReference>
<comment type="caution">
    <text evidence="2">The sequence shown here is derived from an EMBL/GenBank/DDBJ whole genome shotgun (WGS) entry which is preliminary data.</text>
</comment>
<feature type="region of interest" description="Disordered" evidence="1">
    <location>
        <begin position="1"/>
        <end position="24"/>
    </location>
</feature>
<evidence type="ECO:0000313" key="2">
    <source>
        <dbReference type="EMBL" id="CAJ0581488.1"/>
    </source>
</evidence>
<dbReference type="Gene3D" id="3.15.10.10">
    <property type="entry name" value="Bactericidal permeability-increasing protein, domain 1"/>
    <property type="match status" value="1"/>
</dbReference>
<name>A0AA36D5J4_9BILA</name>
<dbReference type="Proteomes" id="UP001177023">
    <property type="component" value="Unassembled WGS sequence"/>
</dbReference>
<dbReference type="GO" id="GO:0005615">
    <property type="term" value="C:extracellular space"/>
    <property type="evidence" value="ECO:0007669"/>
    <property type="project" value="TreeGrafter"/>
</dbReference>
<protein>
    <submittedName>
        <fullName evidence="2">Uncharacterized protein</fullName>
    </submittedName>
</protein>
<dbReference type="GO" id="GO:0008289">
    <property type="term" value="F:lipid binding"/>
    <property type="evidence" value="ECO:0007669"/>
    <property type="project" value="InterPro"/>
</dbReference>
<accession>A0AA36D5J4</accession>
<dbReference type="SUPFAM" id="SSF55394">
    <property type="entry name" value="Bactericidal permeability-increasing protein, BPI"/>
    <property type="match status" value="1"/>
</dbReference>
<proteinExistence type="predicted"/>
<dbReference type="InterPro" id="IPR017943">
    <property type="entry name" value="Bactericidal_perm-incr_a/b_dom"/>
</dbReference>
<dbReference type="InterPro" id="IPR032942">
    <property type="entry name" value="BPI/LBP/Plunc"/>
</dbReference>
<dbReference type="AlphaFoldDB" id="A0AA36D5J4"/>
<feature type="compositionally biased region" description="Basic and acidic residues" evidence="1">
    <location>
        <begin position="1"/>
        <end position="20"/>
    </location>
</feature>
<evidence type="ECO:0000313" key="3">
    <source>
        <dbReference type="Proteomes" id="UP001177023"/>
    </source>
</evidence>
<keyword evidence="3" id="KW-1185">Reference proteome</keyword>
<dbReference type="PANTHER" id="PTHR10504">
    <property type="entry name" value="BACTERICIDAL PERMEABILITY-INCREASING BPI PROTEIN-RELATED"/>
    <property type="match status" value="1"/>
</dbReference>
<sequence>MALQHERYGSELEHQFHDSPETDSDEAANFLEYENYGEEPLLRGLEETIHRLAKEREVERLFETIRREKAVTFEAPQPTLQPGDKPGVALRLTEHAMKYLKQKFLAVLRHDLIRSHPPRLEASILGANLTVDEVQVADFEAPVISTENLGDGTFRVMAADGRTKLRGQYLNIFRTTRQGQFEAELTGLDVELKLKFLKTFEGRLKPATVTLEPELGLPFAEKLQETLTRRVQAAVCPAFDASLKNFEENLPPLAHFLNPLSTAKHFSQDVSFDTRLTAEPEVASSYAQLAIRGEFSSNRTTIEEKPHHLATSPSDIERMGYTYISDHTVSTFLRQLSTFGDVRFNLHVLPEIADFLRPSCAKYEPCIGHYAQLDGVNAASGRLVVRSRASPKVRFHPGHAAIRLKTTVELSYRPQDDLFTEDTLYAQFDAEIVLKLTKLLIRRGRAPGTYEWSARVHILEITVSYGVAVKPAMDKFIDNLQSIMDKSTEYLEAILSTHLGSLLPVELSKHVELEKIEPEFRDRTLVVGFDFEMDAQLFPRLQHA</sequence>
<reference evidence="2" key="1">
    <citation type="submission" date="2023-06" db="EMBL/GenBank/DDBJ databases">
        <authorList>
            <person name="Delattre M."/>
        </authorList>
    </citation>
    <scope>NUCLEOTIDE SEQUENCE</scope>
    <source>
        <strain evidence="2">AF72</strain>
    </source>
</reference>
<feature type="non-terminal residue" evidence="2">
    <location>
        <position position="1"/>
    </location>
</feature>